<name>A0A6M1TCR9_9BACT</name>
<evidence type="ECO:0000256" key="1">
    <source>
        <dbReference type="SAM" id="MobiDB-lite"/>
    </source>
</evidence>
<accession>A0A6M1TCR9</accession>
<reference evidence="2 3" key="1">
    <citation type="submission" date="2020-02" db="EMBL/GenBank/DDBJ databases">
        <title>Aliifodinibius halophilus 2W32, complete genome.</title>
        <authorList>
            <person name="Li Y."/>
            <person name="Wu S."/>
        </authorList>
    </citation>
    <scope>NUCLEOTIDE SEQUENCE [LARGE SCALE GENOMIC DNA]</scope>
    <source>
        <strain evidence="2 3">2W32</strain>
    </source>
</reference>
<protein>
    <submittedName>
        <fullName evidence="2">Histidine phosphatase family protein</fullName>
    </submittedName>
</protein>
<evidence type="ECO:0000313" key="2">
    <source>
        <dbReference type="EMBL" id="NGP88664.1"/>
    </source>
</evidence>
<dbReference type="SMART" id="SM00855">
    <property type="entry name" value="PGAM"/>
    <property type="match status" value="1"/>
</dbReference>
<organism evidence="2 3">
    <name type="scientific">Fodinibius halophilus</name>
    <dbReference type="NCBI Taxonomy" id="1736908"/>
    <lineage>
        <taxon>Bacteria</taxon>
        <taxon>Pseudomonadati</taxon>
        <taxon>Balneolota</taxon>
        <taxon>Balneolia</taxon>
        <taxon>Balneolales</taxon>
        <taxon>Balneolaceae</taxon>
        <taxon>Fodinibius</taxon>
    </lineage>
</organism>
<dbReference type="InterPro" id="IPR013078">
    <property type="entry name" value="His_Pase_superF_clade-1"/>
</dbReference>
<dbReference type="CDD" id="cd07067">
    <property type="entry name" value="HP_PGM_like"/>
    <property type="match status" value="1"/>
</dbReference>
<feature type="compositionally biased region" description="Basic and acidic residues" evidence="1">
    <location>
        <begin position="32"/>
        <end position="43"/>
    </location>
</feature>
<keyword evidence="3" id="KW-1185">Reference proteome</keyword>
<dbReference type="AlphaFoldDB" id="A0A6M1TCR9"/>
<dbReference type="Gene3D" id="3.40.50.1240">
    <property type="entry name" value="Phosphoglycerate mutase-like"/>
    <property type="match status" value="1"/>
</dbReference>
<dbReference type="PANTHER" id="PTHR47623:SF1">
    <property type="entry name" value="OS09G0287300 PROTEIN"/>
    <property type="match status" value="1"/>
</dbReference>
<dbReference type="InterPro" id="IPR029033">
    <property type="entry name" value="His_PPase_superfam"/>
</dbReference>
<dbReference type="EMBL" id="JAALLS010000011">
    <property type="protein sequence ID" value="NGP88664.1"/>
    <property type="molecule type" value="Genomic_DNA"/>
</dbReference>
<comment type="caution">
    <text evidence="2">The sequence shown here is derived from an EMBL/GenBank/DDBJ whole genome shotgun (WGS) entry which is preliminary data.</text>
</comment>
<dbReference type="Pfam" id="PF00300">
    <property type="entry name" value="His_Phos_1"/>
    <property type="match status" value="1"/>
</dbReference>
<dbReference type="Proteomes" id="UP000479132">
    <property type="component" value="Unassembled WGS sequence"/>
</dbReference>
<feature type="region of interest" description="Disordered" evidence="1">
    <location>
        <begin position="24"/>
        <end position="45"/>
    </location>
</feature>
<dbReference type="PANTHER" id="PTHR47623">
    <property type="entry name" value="OS09G0287300 PROTEIN"/>
    <property type="match status" value="1"/>
</dbReference>
<sequence length="182" mass="20212">MPTANAITQTVSMKTIMLLRHAESSHAGPGVKDFDRSLAEKGQQDAPRLGTFIRQANTMPGYIESSPAKRARQTTELLIDTAGIDSAKVHWNKDLYYGGARDYLSVIQHAPEEIDHILLIGHNPLLEETVSIFCNGEGRYTARMPTGALVCIEHPAIKWEQVKAGTARFQWMMIPKILNNLS</sequence>
<gene>
    <name evidence="2" type="ORF">G3569_09875</name>
</gene>
<proteinExistence type="predicted"/>
<evidence type="ECO:0000313" key="3">
    <source>
        <dbReference type="Proteomes" id="UP000479132"/>
    </source>
</evidence>
<dbReference type="SUPFAM" id="SSF53254">
    <property type="entry name" value="Phosphoglycerate mutase-like"/>
    <property type="match status" value="1"/>
</dbReference>